<feature type="compositionally biased region" description="Polar residues" evidence="1">
    <location>
        <begin position="8"/>
        <end position="20"/>
    </location>
</feature>
<dbReference type="Proteomes" id="UP000024404">
    <property type="component" value="Unassembled WGS sequence"/>
</dbReference>
<name>A0A8R1TVQ0_ONCVO</name>
<evidence type="ECO:0000256" key="1">
    <source>
        <dbReference type="SAM" id="MobiDB-lite"/>
    </source>
</evidence>
<reference evidence="3" key="1">
    <citation type="submission" date="2013-10" db="EMBL/GenBank/DDBJ databases">
        <title>Genome sequencing of Onchocerca volvulus.</title>
        <authorList>
            <person name="Cotton J."/>
            <person name="Tsai J."/>
            <person name="Stanley E."/>
            <person name="Tracey A."/>
            <person name="Holroyd N."/>
            <person name="Lustigman S."/>
            <person name="Berriman M."/>
        </authorList>
    </citation>
    <scope>NUCLEOTIDE SEQUENCE</scope>
</reference>
<evidence type="ECO:0000313" key="3">
    <source>
        <dbReference type="Proteomes" id="UP000024404"/>
    </source>
</evidence>
<proteinExistence type="predicted"/>
<feature type="region of interest" description="Disordered" evidence="1">
    <location>
        <begin position="1"/>
        <end position="57"/>
    </location>
</feature>
<dbReference type="AlphaFoldDB" id="A0A8R1TVQ0"/>
<reference evidence="2" key="2">
    <citation type="submission" date="2022-06" db="UniProtKB">
        <authorList>
            <consortium name="EnsemblMetazoa"/>
        </authorList>
    </citation>
    <scope>IDENTIFICATION</scope>
</reference>
<dbReference type="EnsemblMetazoa" id="OVOC6417.1">
    <property type="protein sequence ID" value="OVOC6417.1"/>
    <property type="gene ID" value="WBGene00243226"/>
</dbReference>
<evidence type="ECO:0000313" key="2">
    <source>
        <dbReference type="EnsemblMetazoa" id="OVOC6417.1"/>
    </source>
</evidence>
<organism evidence="2 3">
    <name type="scientific">Onchocerca volvulus</name>
    <dbReference type="NCBI Taxonomy" id="6282"/>
    <lineage>
        <taxon>Eukaryota</taxon>
        <taxon>Metazoa</taxon>
        <taxon>Ecdysozoa</taxon>
        <taxon>Nematoda</taxon>
        <taxon>Chromadorea</taxon>
        <taxon>Rhabditida</taxon>
        <taxon>Spirurina</taxon>
        <taxon>Spiruromorpha</taxon>
        <taxon>Filarioidea</taxon>
        <taxon>Onchocercidae</taxon>
        <taxon>Onchocerca</taxon>
    </lineage>
</organism>
<sequence length="66" mass="7355">MMTKDTMAYTSLEKSNQQTRWAEPVIETGTSRTRSENHTTRPLSLNPPPTTPDGSSLQFMAGVWAN</sequence>
<keyword evidence="3" id="KW-1185">Reference proteome</keyword>
<protein>
    <submittedName>
        <fullName evidence="2">Uncharacterized protein</fullName>
    </submittedName>
</protein>
<dbReference type="EMBL" id="CMVM020000172">
    <property type="status" value="NOT_ANNOTATED_CDS"/>
    <property type="molecule type" value="Genomic_DNA"/>
</dbReference>
<accession>A0A8R1TVQ0</accession>